<comment type="caution">
    <text evidence="1">The sequence shown here is derived from an EMBL/GenBank/DDBJ whole genome shotgun (WGS) entry which is preliminary data.</text>
</comment>
<gene>
    <name evidence="1" type="ORF">RF11_02898</name>
</gene>
<organism evidence="1 2">
    <name type="scientific">Thelohanellus kitauei</name>
    <name type="common">Myxosporean</name>
    <dbReference type="NCBI Taxonomy" id="669202"/>
    <lineage>
        <taxon>Eukaryota</taxon>
        <taxon>Metazoa</taxon>
        <taxon>Cnidaria</taxon>
        <taxon>Myxozoa</taxon>
        <taxon>Myxosporea</taxon>
        <taxon>Bivalvulida</taxon>
        <taxon>Platysporina</taxon>
        <taxon>Myxobolidae</taxon>
        <taxon>Thelohanellus</taxon>
    </lineage>
</organism>
<dbReference type="InterPro" id="IPR009057">
    <property type="entry name" value="Homeodomain-like_sf"/>
</dbReference>
<accession>A0A0C2J8J6</accession>
<dbReference type="Proteomes" id="UP000031668">
    <property type="component" value="Unassembled WGS sequence"/>
</dbReference>
<protein>
    <submittedName>
        <fullName evidence="1">Uncharacterized protein</fullName>
    </submittedName>
</protein>
<sequence>MGTNALIMETRCSQTDETLPVSNIYNFILTGFLNHFRQKILMPNNKLSNLDRKRIVDAYRKGQIVTEISLVLGIARSTINFVIIFNESVRIDSNKRGYIKPEKFNEDQQEIITSWVDDNAAIPVRTIVS</sequence>
<dbReference type="SUPFAM" id="SSF46689">
    <property type="entry name" value="Homeodomain-like"/>
    <property type="match status" value="1"/>
</dbReference>
<name>A0A0C2J8J6_THEKT</name>
<evidence type="ECO:0000313" key="2">
    <source>
        <dbReference type="Proteomes" id="UP000031668"/>
    </source>
</evidence>
<dbReference type="InterPro" id="IPR036388">
    <property type="entry name" value="WH-like_DNA-bd_sf"/>
</dbReference>
<proteinExistence type="predicted"/>
<dbReference type="AlphaFoldDB" id="A0A0C2J8J6"/>
<reference evidence="1 2" key="1">
    <citation type="journal article" date="2014" name="Genome Biol. Evol.">
        <title>The genome of the myxosporean Thelohanellus kitauei shows adaptations to nutrient acquisition within its fish host.</title>
        <authorList>
            <person name="Yang Y."/>
            <person name="Xiong J."/>
            <person name="Zhou Z."/>
            <person name="Huo F."/>
            <person name="Miao W."/>
            <person name="Ran C."/>
            <person name="Liu Y."/>
            <person name="Zhang J."/>
            <person name="Feng J."/>
            <person name="Wang M."/>
            <person name="Wang M."/>
            <person name="Wang L."/>
            <person name="Yao B."/>
        </authorList>
    </citation>
    <scope>NUCLEOTIDE SEQUENCE [LARGE SCALE GENOMIC DNA]</scope>
    <source>
        <strain evidence="1">Wuqing</strain>
    </source>
</reference>
<keyword evidence="2" id="KW-1185">Reference proteome</keyword>
<dbReference type="Gene3D" id="1.10.10.10">
    <property type="entry name" value="Winged helix-like DNA-binding domain superfamily/Winged helix DNA-binding domain"/>
    <property type="match status" value="1"/>
</dbReference>
<evidence type="ECO:0000313" key="1">
    <source>
        <dbReference type="EMBL" id="KII65433.1"/>
    </source>
</evidence>
<dbReference type="EMBL" id="JWZT01003850">
    <property type="protein sequence ID" value="KII65433.1"/>
    <property type="molecule type" value="Genomic_DNA"/>
</dbReference>